<reference evidence="1" key="1">
    <citation type="submission" date="2022-03" db="EMBL/GenBank/DDBJ databases">
        <authorList>
            <person name="Martin H S."/>
        </authorList>
    </citation>
    <scope>NUCLEOTIDE SEQUENCE</scope>
</reference>
<protein>
    <submittedName>
        <fullName evidence="1">Uncharacterized protein</fullName>
    </submittedName>
</protein>
<gene>
    <name evidence="1" type="ORF">IPOD504_LOCUS7050</name>
</gene>
<evidence type="ECO:0000313" key="1">
    <source>
        <dbReference type="EMBL" id="CAH2049856.1"/>
    </source>
</evidence>
<feature type="non-terminal residue" evidence="1">
    <location>
        <position position="97"/>
    </location>
</feature>
<name>A0ABN8IEL7_9NEOP</name>
<evidence type="ECO:0000313" key="2">
    <source>
        <dbReference type="Proteomes" id="UP000837857"/>
    </source>
</evidence>
<organism evidence="1 2">
    <name type="scientific">Iphiclides podalirius</name>
    <name type="common">scarce swallowtail</name>
    <dbReference type="NCBI Taxonomy" id="110791"/>
    <lineage>
        <taxon>Eukaryota</taxon>
        <taxon>Metazoa</taxon>
        <taxon>Ecdysozoa</taxon>
        <taxon>Arthropoda</taxon>
        <taxon>Hexapoda</taxon>
        <taxon>Insecta</taxon>
        <taxon>Pterygota</taxon>
        <taxon>Neoptera</taxon>
        <taxon>Endopterygota</taxon>
        <taxon>Lepidoptera</taxon>
        <taxon>Glossata</taxon>
        <taxon>Ditrysia</taxon>
        <taxon>Papilionoidea</taxon>
        <taxon>Papilionidae</taxon>
        <taxon>Papilioninae</taxon>
        <taxon>Iphiclides</taxon>
    </lineage>
</organism>
<accession>A0ABN8IEL7</accession>
<dbReference type="Proteomes" id="UP000837857">
    <property type="component" value="Chromosome 2"/>
</dbReference>
<keyword evidence="2" id="KW-1185">Reference proteome</keyword>
<sequence>MTPGRERALRRQTMEYVVRDGSPVLLYRVRRGQAGASLALDAAKGAGLGPLLPRAAAVATSLQVTTTTTTTAPPQVTAEVYVPRALANNSNRLNLSA</sequence>
<proteinExistence type="predicted"/>
<dbReference type="EMBL" id="OW152814">
    <property type="protein sequence ID" value="CAH2049856.1"/>
    <property type="molecule type" value="Genomic_DNA"/>
</dbReference>